<evidence type="ECO:0000313" key="2">
    <source>
        <dbReference type="EMBL" id="KAK7298498.1"/>
    </source>
</evidence>
<feature type="compositionally biased region" description="Polar residues" evidence="1">
    <location>
        <begin position="263"/>
        <end position="276"/>
    </location>
</feature>
<keyword evidence="3" id="KW-1185">Reference proteome</keyword>
<organism evidence="2 3">
    <name type="scientific">Canavalia gladiata</name>
    <name type="common">Sword bean</name>
    <name type="synonym">Dolichos gladiatus</name>
    <dbReference type="NCBI Taxonomy" id="3824"/>
    <lineage>
        <taxon>Eukaryota</taxon>
        <taxon>Viridiplantae</taxon>
        <taxon>Streptophyta</taxon>
        <taxon>Embryophyta</taxon>
        <taxon>Tracheophyta</taxon>
        <taxon>Spermatophyta</taxon>
        <taxon>Magnoliopsida</taxon>
        <taxon>eudicotyledons</taxon>
        <taxon>Gunneridae</taxon>
        <taxon>Pentapetalae</taxon>
        <taxon>rosids</taxon>
        <taxon>fabids</taxon>
        <taxon>Fabales</taxon>
        <taxon>Fabaceae</taxon>
        <taxon>Papilionoideae</taxon>
        <taxon>50 kb inversion clade</taxon>
        <taxon>NPAAA clade</taxon>
        <taxon>indigoferoid/millettioid clade</taxon>
        <taxon>Phaseoleae</taxon>
        <taxon>Canavalia</taxon>
    </lineage>
</organism>
<comment type="caution">
    <text evidence="2">The sequence shown here is derived from an EMBL/GenBank/DDBJ whole genome shotgun (WGS) entry which is preliminary data.</text>
</comment>
<reference evidence="2 3" key="1">
    <citation type="submission" date="2024-01" db="EMBL/GenBank/DDBJ databases">
        <title>The genomes of 5 underutilized Papilionoideae crops provide insights into root nodulation and disease resistanc.</title>
        <authorList>
            <person name="Jiang F."/>
        </authorList>
    </citation>
    <scope>NUCLEOTIDE SEQUENCE [LARGE SCALE GENOMIC DNA]</scope>
    <source>
        <strain evidence="2">LVBAO_FW01</strain>
        <tissue evidence="2">Leaves</tissue>
    </source>
</reference>
<dbReference type="Proteomes" id="UP001367508">
    <property type="component" value="Unassembled WGS sequence"/>
</dbReference>
<dbReference type="EMBL" id="JAYMYQ010000028">
    <property type="protein sequence ID" value="KAK7298498.1"/>
    <property type="molecule type" value="Genomic_DNA"/>
</dbReference>
<protein>
    <submittedName>
        <fullName evidence="2">Uncharacterized protein</fullName>
    </submittedName>
</protein>
<gene>
    <name evidence="2" type="ORF">VNO77_46959</name>
</gene>
<feature type="region of interest" description="Disordered" evidence="1">
    <location>
        <begin position="218"/>
        <end position="248"/>
    </location>
</feature>
<feature type="region of interest" description="Disordered" evidence="1">
    <location>
        <begin position="263"/>
        <end position="285"/>
    </location>
</feature>
<accession>A0AAN9JIU4</accession>
<sequence length="285" mass="31797">MDLPLSVGDNGASSSKRPRFDLNLPIASEPEPASTSDPKEGVDPLPRPLSIEEEHILDRSRLASGTSSPKLLDEVRAIARLKAKGRSPIGWRNWIPKNLHFGESTEMPLFGIQFLQRTSETTLLTYCKKEKEEVDSLAKRKAFPDQIFPGIRRSDFAGYELINHLSGRRALVLFTMVQVRAAKLTEEGLEGKRIIDRLRAVSLFSGFNIKSVTQTRDIHLGTRPTKRIGNAAQLKRKDSSSGKESNRVGLEIDLTSKLGSSETYFFNRSDSGTYSTPRRGKTEPE</sequence>
<name>A0AAN9JIU4_CANGL</name>
<dbReference type="AlphaFoldDB" id="A0AAN9JIU4"/>
<proteinExistence type="predicted"/>
<evidence type="ECO:0000256" key="1">
    <source>
        <dbReference type="SAM" id="MobiDB-lite"/>
    </source>
</evidence>
<feature type="compositionally biased region" description="Basic and acidic residues" evidence="1">
    <location>
        <begin position="235"/>
        <end position="246"/>
    </location>
</feature>
<feature type="region of interest" description="Disordered" evidence="1">
    <location>
        <begin position="1"/>
        <end position="47"/>
    </location>
</feature>
<evidence type="ECO:0000313" key="3">
    <source>
        <dbReference type="Proteomes" id="UP001367508"/>
    </source>
</evidence>